<evidence type="ECO:0000259" key="2">
    <source>
        <dbReference type="Pfam" id="PF03544"/>
    </source>
</evidence>
<dbReference type="InterPro" id="IPR045497">
    <property type="entry name" value="DUF6438"/>
</dbReference>
<evidence type="ECO:0000256" key="1">
    <source>
        <dbReference type="SAM" id="SignalP"/>
    </source>
</evidence>
<evidence type="ECO:0000313" key="4">
    <source>
        <dbReference type="EMBL" id="MBC2653490.1"/>
    </source>
</evidence>
<dbReference type="Gene3D" id="3.30.1150.10">
    <property type="match status" value="1"/>
</dbReference>
<sequence length="163" mass="17364">MKLKPFSYALIALLAFQGCSASSQSAPRIGVFGLSSQRISGAESVRVPGVSGFSQVSVLVTVDVDGNVTNARVTDNWFDGDASAALAAARQWKLRPQSFDGKPIQAVGKITIEFNPPEIPPDTSVPFPTAAPEDVEITLERTACFGTCPDYQVTIRGDGKVRF</sequence>
<reference evidence="4 5" key="1">
    <citation type="submission" date="2020-08" db="EMBL/GenBank/DDBJ databases">
        <title>The genome sequence of Novosphingobium flavum 4Y4.</title>
        <authorList>
            <person name="Liu Y."/>
        </authorList>
    </citation>
    <scope>NUCLEOTIDE SEQUENCE [LARGE SCALE GENOMIC DNA]</scope>
    <source>
        <strain evidence="4 5">4Y4</strain>
    </source>
</reference>
<keyword evidence="5" id="KW-1185">Reference proteome</keyword>
<comment type="caution">
    <text evidence="4">The sequence shown here is derived from an EMBL/GenBank/DDBJ whole genome shotgun (WGS) entry which is preliminary data.</text>
</comment>
<dbReference type="SUPFAM" id="SSF74653">
    <property type="entry name" value="TolA/TonB C-terminal domain"/>
    <property type="match status" value="1"/>
</dbReference>
<dbReference type="GO" id="GO:0055085">
    <property type="term" value="P:transmembrane transport"/>
    <property type="evidence" value="ECO:0007669"/>
    <property type="project" value="InterPro"/>
</dbReference>
<evidence type="ECO:0000313" key="5">
    <source>
        <dbReference type="Proteomes" id="UP000520156"/>
    </source>
</evidence>
<dbReference type="PROSITE" id="PS51257">
    <property type="entry name" value="PROKAR_LIPOPROTEIN"/>
    <property type="match status" value="1"/>
</dbReference>
<dbReference type="AlphaFoldDB" id="A0A7X1FAN2"/>
<dbReference type="InterPro" id="IPR037682">
    <property type="entry name" value="TonB_C"/>
</dbReference>
<accession>A0A7X1FAN2</accession>
<feature type="signal peptide" evidence="1">
    <location>
        <begin position="1"/>
        <end position="25"/>
    </location>
</feature>
<protein>
    <submittedName>
        <fullName evidence="4">Energy transducer TonB</fullName>
    </submittedName>
</protein>
<gene>
    <name evidence="4" type="ORF">H7F49_17545</name>
</gene>
<dbReference type="Pfam" id="PF20033">
    <property type="entry name" value="DUF6438"/>
    <property type="match status" value="1"/>
</dbReference>
<keyword evidence="1" id="KW-0732">Signal</keyword>
<name>A0A7X1FAN2_9SPHN</name>
<feature type="chain" id="PRO_5031573973" evidence="1">
    <location>
        <begin position="26"/>
        <end position="163"/>
    </location>
</feature>
<dbReference type="EMBL" id="JACLAU010000051">
    <property type="protein sequence ID" value="MBC2653490.1"/>
    <property type="molecule type" value="Genomic_DNA"/>
</dbReference>
<feature type="domain" description="TonB C-terminal" evidence="2">
    <location>
        <begin position="55"/>
        <end position="115"/>
    </location>
</feature>
<evidence type="ECO:0000259" key="3">
    <source>
        <dbReference type="Pfam" id="PF20033"/>
    </source>
</evidence>
<organism evidence="4 5">
    <name type="scientific">Novosphingobium aerophilum</name>
    <dbReference type="NCBI Taxonomy" id="2839843"/>
    <lineage>
        <taxon>Bacteria</taxon>
        <taxon>Pseudomonadati</taxon>
        <taxon>Pseudomonadota</taxon>
        <taxon>Alphaproteobacteria</taxon>
        <taxon>Sphingomonadales</taxon>
        <taxon>Sphingomonadaceae</taxon>
        <taxon>Novosphingobium</taxon>
    </lineage>
</organism>
<proteinExistence type="predicted"/>
<feature type="domain" description="DUF6438" evidence="3">
    <location>
        <begin position="136"/>
        <end position="163"/>
    </location>
</feature>
<dbReference type="Proteomes" id="UP000520156">
    <property type="component" value="Unassembled WGS sequence"/>
</dbReference>
<dbReference type="Pfam" id="PF03544">
    <property type="entry name" value="TonB_C"/>
    <property type="match status" value="1"/>
</dbReference>